<dbReference type="Proteomes" id="UP000501387">
    <property type="component" value="Chromosome"/>
</dbReference>
<dbReference type="NCBIfam" id="TIGR02687">
    <property type="entry name" value="BREX-1 system phosphatase PglZ type A"/>
    <property type="match status" value="1"/>
</dbReference>
<dbReference type="InterPro" id="IPR017850">
    <property type="entry name" value="Alkaline_phosphatase_core_sf"/>
</dbReference>
<organism evidence="1 2">
    <name type="scientific">Leucobacter insecticola</name>
    <dbReference type="NCBI Taxonomy" id="2714934"/>
    <lineage>
        <taxon>Bacteria</taxon>
        <taxon>Bacillati</taxon>
        <taxon>Actinomycetota</taxon>
        <taxon>Actinomycetes</taxon>
        <taxon>Micrococcales</taxon>
        <taxon>Microbacteriaceae</taxon>
        <taxon>Leucobacter</taxon>
    </lineage>
</organism>
<dbReference type="AlphaFoldDB" id="A0A6G8FGR4"/>
<sequence length="831" mass="93478">MSNTRVREHLVRRFEEHRIVVWHDPEQEFSDELDVLAPDGVDVVRVQGDEFAVKHLVTRERPRDRFLVYRSGSIPAGADNWLLDLELAYCVFTADRNTLLRTELGLTELWAEGLFLGHQGFFKNRTLLGRFKRLLQPGDDQTDVQAKMCAAVLNQTEHSFSELVRSLLIAHAGGDHSDYDALAAEGLTEFTWDGARKIYGYEAATPSMADFVLWMFRQAADGFAGADSRTKRNLEIDFRSLRNDRRSEDALKTLAKQAEKDLAWGEHARSLSLPELVMTDTFEAAEQAIIGALTRAIETATMSEREAHELIRQRKQRSVWFDDYKRIYAALEAAAAILPRIKTLEIGIASFDDGLAQYRDELYRIDQLYRQFTYAKNAAERKQPLETLAVTVENAYVNDFLYPLGVAWQEHLDRVESWKSSALRSQTSFYSRHVEPVLQGGRKKVVVIISDAMRYEIAEELHERVLGENRFAADIDAMLGVLPSYTQLGMAALLPHASLAHSAGGDPVLVDGRRSDGTENRSKILASVDGAAIQAGDFLALSGAERRELYASHKVLYVYHDVIDAIGDKAASERKVFTAVKDAMNELMDLVRALASANATNIVVTADHGFLYQDGKLPKQFTLTAEPHGDEILLKNRRYVLGRGLKKDQAFRKFTSAEVGLESDLDVLTPNSIHRIAKQGAGSRFVHGGAMLQEIVVPVVSIRKVRADTVSPVDVDIHPESDKITTGQMVVKLYQTAAVTAQRPERKLRAGLYFGDELVSNRVELVFDQSSEEPRDRFQSVRLLLAQEADAANEKRVELRLEEPITGTEVWKTYKSVHYTLRRAFGTDFDF</sequence>
<dbReference type="InterPro" id="IPR014060">
    <property type="entry name" value="PglZ"/>
</dbReference>
<dbReference type="SUPFAM" id="SSF53649">
    <property type="entry name" value="Alkaline phosphatase-like"/>
    <property type="match status" value="1"/>
</dbReference>
<proteinExistence type="predicted"/>
<dbReference type="EMBL" id="CP049934">
    <property type="protein sequence ID" value="QIM15459.1"/>
    <property type="molecule type" value="Genomic_DNA"/>
</dbReference>
<name>A0A6G8FGR4_9MICO</name>
<dbReference type="RefSeq" id="WP_166321565.1">
    <property type="nucleotide sequence ID" value="NZ_CP049934.1"/>
</dbReference>
<dbReference type="KEGG" id="lins:G7067_02000"/>
<evidence type="ECO:0000313" key="2">
    <source>
        <dbReference type="Proteomes" id="UP000501387"/>
    </source>
</evidence>
<reference evidence="1 2" key="1">
    <citation type="submission" date="2020-03" db="EMBL/GenBank/DDBJ databases">
        <title>Leucobacter sp. nov., isolated from beetles.</title>
        <authorList>
            <person name="Hyun D.-W."/>
            <person name="Bae J.-W."/>
        </authorList>
    </citation>
    <scope>NUCLEOTIDE SEQUENCE [LARGE SCALE GENOMIC DNA]</scope>
    <source>
        <strain evidence="1 2">HDW9B</strain>
    </source>
</reference>
<dbReference type="Pfam" id="PF08665">
    <property type="entry name" value="PglZ"/>
    <property type="match status" value="1"/>
</dbReference>
<evidence type="ECO:0000313" key="1">
    <source>
        <dbReference type="EMBL" id="QIM15459.1"/>
    </source>
</evidence>
<protein>
    <submittedName>
        <fullName evidence="1">BREX-1 system phosphatase PglZ type A</fullName>
    </submittedName>
</protein>
<keyword evidence="2" id="KW-1185">Reference proteome</keyword>
<accession>A0A6G8FGR4</accession>
<gene>
    <name evidence="1" type="primary">pglZ</name>
    <name evidence="1" type="ORF">G7067_02000</name>
</gene>